<dbReference type="EMBL" id="JAHESC010000034">
    <property type="protein sequence ID" value="MBT1688990.1"/>
    <property type="molecule type" value="Genomic_DNA"/>
</dbReference>
<comment type="caution">
    <text evidence="1">The sequence shown here is derived from an EMBL/GenBank/DDBJ whole genome shotgun (WGS) entry which is preliminary data.</text>
</comment>
<evidence type="ECO:0000313" key="1">
    <source>
        <dbReference type="EMBL" id="MBT1688990.1"/>
    </source>
</evidence>
<sequence length="174" mass="20267">MECDFFFRLTFAGNFAEIPASHERYASDGDDSDTAIAVFISELCERLSSLGAVDFQVSGFGLDDWRTDVWMHLAVVMEQFPLFLTSLQAGKNSVLDFYEQGLQRILYFVVRDLKITIECRSYSEWDPVFPALEDDWHRILQMATALLQDFIFVVKEKLPFFYEHSLFQNYLRLA</sequence>
<reference evidence="1 2" key="1">
    <citation type="submission" date="2021-05" db="EMBL/GenBank/DDBJ databases">
        <title>A Polyphasic approach of four new species of the genus Ohtaekwangia: Ohtaekwangia histidinii sp. nov., Ohtaekwangia cretensis sp. nov., Ohtaekwangia indiensis sp. nov., Ohtaekwangia reichenbachii sp. nov. from diverse environment.</title>
        <authorList>
            <person name="Octaviana S."/>
        </authorList>
    </citation>
    <scope>NUCLEOTIDE SEQUENCE [LARGE SCALE GENOMIC DNA]</scope>
    <source>
        <strain evidence="1 2">PWU37</strain>
    </source>
</reference>
<protein>
    <submittedName>
        <fullName evidence="1">Uncharacterized protein</fullName>
    </submittedName>
</protein>
<name>A0AAP2DDZ4_9BACT</name>
<dbReference type="AlphaFoldDB" id="A0AAP2DDZ4"/>
<evidence type="ECO:0000313" key="2">
    <source>
        <dbReference type="Proteomes" id="UP001319180"/>
    </source>
</evidence>
<gene>
    <name evidence="1" type="ORF">KK078_20665</name>
</gene>
<keyword evidence="2" id="KW-1185">Reference proteome</keyword>
<dbReference type="Proteomes" id="UP001319180">
    <property type="component" value="Unassembled WGS sequence"/>
</dbReference>
<dbReference type="RefSeq" id="WP_254092216.1">
    <property type="nucleotide sequence ID" value="NZ_JAHESC010000034.1"/>
</dbReference>
<proteinExistence type="predicted"/>
<organism evidence="1 2">
    <name type="scientific">Dawidia soli</name>
    <dbReference type="NCBI Taxonomy" id="2782352"/>
    <lineage>
        <taxon>Bacteria</taxon>
        <taxon>Pseudomonadati</taxon>
        <taxon>Bacteroidota</taxon>
        <taxon>Cytophagia</taxon>
        <taxon>Cytophagales</taxon>
        <taxon>Chryseotaleaceae</taxon>
        <taxon>Dawidia</taxon>
    </lineage>
</organism>
<accession>A0AAP2DDZ4</accession>